<protein>
    <recommendedName>
        <fullName evidence="1">Deoxyribonuclease NucA/NucB domain-containing protein</fullName>
    </recommendedName>
</protein>
<dbReference type="GeneID" id="63846474"/>
<proteinExistence type="predicted"/>
<dbReference type="InterPro" id="IPR029476">
    <property type="entry name" value="DNase_NucA_NucB"/>
</dbReference>
<reference evidence="2" key="1">
    <citation type="submission" date="2020-01" db="EMBL/GenBank/DDBJ databases">
        <authorList>
            <consortium name="DOE Joint Genome Institute"/>
            <person name="Haridas S."/>
            <person name="Albert R."/>
            <person name="Binder M."/>
            <person name="Bloem J."/>
            <person name="Labutti K."/>
            <person name="Salamov A."/>
            <person name="Andreopoulos B."/>
            <person name="Baker S.E."/>
            <person name="Barry K."/>
            <person name="Bills G."/>
            <person name="Bluhm B.H."/>
            <person name="Cannon C."/>
            <person name="Castanera R."/>
            <person name="Culley D.E."/>
            <person name="Daum C."/>
            <person name="Ezra D."/>
            <person name="Gonzalez J.B."/>
            <person name="Henrissat B."/>
            <person name="Kuo A."/>
            <person name="Liang C."/>
            <person name="Lipzen A."/>
            <person name="Lutzoni F."/>
            <person name="Magnuson J."/>
            <person name="Mondo S."/>
            <person name="Nolan M."/>
            <person name="Ohm R."/>
            <person name="Pangilinan J."/>
            <person name="Park H.-J."/>
            <person name="Ramirez L."/>
            <person name="Alfaro M."/>
            <person name="Sun H."/>
            <person name="Tritt A."/>
            <person name="Yoshinaga Y."/>
            <person name="Zwiers L.-H."/>
            <person name="Turgeon B.G."/>
            <person name="Goodwin S.B."/>
            <person name="Spatafora J.W."/>
            <person name="Crous P.W."/>
            <person name="Grigoriev I.V."/>
        </authorList>
    </citation>
    <scope>NUCLEOTIDE SEQUENCE</scope>
    <source>
        <strain evidence="2">CBS 394.84</strain>
    </source>
</reference>
<gene>
    <name evidence="2" type="ORF">K460DRAFT_290699</name>
</gene>
<sequence length="343" mass="38386">MFYKRAPTDLGIFQVDCQNSESACNNACFYIRCLNPGPDANKITYTGAQNNEQNRRESGCRVNNPSAASVCRSFPFSQAFTDKLAVDQQCDEWPPALAQQQPFDPNPLVRPPNSLRCMPGPENGSLGGKLAAFLRRTNAARDDFFRVDFTTNIASADQRKVQYCLGAKPNCDQDGRQFGMVRKAVGGGKISSPYNFDKNDNRYSLLGTPYKELYQCSVKFTRDGDQDIRSITLSDWEDKDFFLTDFQLPNNGDTHLMQGLPKDLQIKRTGAFGSKIGFFYAPTQTPGQNINEFEWDSDMSGNGRGPATNDGQPDRFCRVANGNGPNKQDFECYFPCYRKANGR</sequence>
<dbReference type="RefSeq" id="XP_040785778.1">
    <property type="nucleotide sequence ID" value="XM_040929222.1"/>
</dbReference>
<organism evidence="2 3">
    <name type="scientific">Cucurbitaria berberidis CBS 394.84</name>
    <dbReference type="NCBI Taxonomy" id="1168544"/>
    <lineage>
        <taxon>Eukaryota</taxon>
        <taxon>Fungi</taxon>
        <taxon>Dikarya</taxon>
        <taxon>Ascomycota</taxon>
        <taxon>Pezizomycotina</taxon>
        <taxon>Dothideomycetes</taxon>
        <taxon>Pleosporomycetidae</taxon>
        <taxon>Pleosporales</taxon>
        <taxon>Pleosporineae</taxon>
        <taxon>Cucurbitariaceae</taxon>
        <taxon>Cucurbitaria</taxon>
    </lineage>
</organism>
<dbReference type="OrthoDB" id="5379121at2759"/>
<evidence type="ECO:0000259" key="1">
    <source>
        <dbReference type="Pfam" id="PF14040"/>
    </source>
</evidence>
<dbReference type="Pfam" id="PF14040">
    <property type="entry name" value="DNase_NucA_NucB"/>
    <property type="match status" value="1"/>
</dbReference>
<evidence type="ECO:0000313" key="2">
    <source>
        <dbReference type="EMBL" id="KAF1843215.1"/>
    </source>
</evidence>
<accession>A0A9P4L5Y9</accession>
<dbReference type="AlphaFoldDB" id="A0A9P4L5Y9"/>
<name>A0A9P4L5Y9_9PLEO</name>
<evidence type="ECO:0000313" key="3">
    <source>
        <dbReference type="Proteomes" id="UP000800039"/>
    </source>
</evidence>
<keyword evidence="3" id="KW-1185">Reference proteome</keyword>
<comment type="caution">
    <text evidence="2">The sequence shown here is derived from an EMBL/GenBank/DDBJ whole genome shotgun (WGS) entry which is preliminary data.</text>
</comment>
<feature type="domain" description="Deoxyribonuclease NucA/NucB" evidence="1">
    <location>
        <begin position="28"/>
        <end position="147"/>
    </location>
</feature>
<dbReference type="Proteomes" id="UP000800039">
    <property type="component" value="Unassembled WGS sequence"/>
</dbReference>
<dbReference type="EMBL" id="ML976617">
    <property type="protein sequence ID" value="KAF1843215.1"/>
    <property type="molecule type" value="Genomic_DNA"/>
</dbReference>